<keyword evidence="3" id="KW-1185">Reference proteome</keyword>
<organism evidence="3 4">
    <name type="scientific">Dioscorea cayennensis subsp. rotundata</name>
    <name type="common">White Guinea yam</name>
    <name type="synonym">Dioscorea rotundata</name>
    <dbReference type="NCBI Taxonomy" id="55577"/>
    <lineage>
        <taxon>Eukaryota</taxon>
        <taxon>Viridiplantae</taxon>
        <taxon>Streptophyta</taxon>
        <taxon>Embryophyta</taxon>
        <taxon>Tracheophyta</taxon>
        <taxon>Spermatophyta</taxon>
        <taxon>Magnoliopsida</taxon>
        <taxon>Liliopsida</taxon>
        <taxon>Dioscoreales</taxon>
        <taxon>Dioscoreaceae</taxon>
        <taxon>Dioscorea</taxon>
    </lineage>
</organism>
<feature type="region of interest" description="Disordered" evidence="1">
    <location>
        <begin position="181"/>
        <end position="200"/>
    </location>
</feature>
<name>A0AB40B8B4_DIOCR</name>
<proteinExistence type="predicted"/>
<feature type="domain" description="Reverse transcriptase zinc-binding" evidence="2">
    <location>
        <begin position="8"/>
        <end position="76"/>
    </location>
</feature>
<dbReference type="Proteomes" id="UP001515500">
    <property type="component" value="Chromosome 5"/>
</dbReference>
<gene>
    <name evidence="4" type="primary">LOC120260129</name>
</gene>
<evidence type="ECO:0000256" key="1">
    <source>
        <dbReference type="SAM" id="MobiDB-lite"/>
    </source>
</evidence>
<dbReference type="RefSeq" id="XP_039123503.1">
    <property type="nucleotide sequence ID" value="XM_039267569.1"/>
</dbReference>
<evidence type="ECO:0000259" key="2">
    <source>
        <dbReference type="Pfam" id="PF13966"/>
    </source>
</evidence>
<sequence>MGDCVCPLAKFFWKRLCPKKINIFNWLAWKDRILTLEKLASRGCNRLPMATCVLCHAAIESVDHLFLHCSLARQVWWYFGRLLNLLGPPSALHLIWDRWRSSVRPDCRDIGDLVVKSIVWNIWLARNDYMFNATVVYAHALILKIDRMLLTWISTAAEGPTSKLEEHSSTIRQSLEFHNTSVEGSGDVPILEGGRDLHTG</sequence>
<dbReference type="GeneID" id="120260129"/>
<reference evidence="4" key="1">
    <citation type="submission" date="2025-08" db="UniProtKB">
        <authorList>
            <consortium name="RefSeq"/>
        </authorList>
    </citation>
    <scope>IDENTIFICATION</scope>
</reference>
<evidence type="ECO:0000313" key="3">
    <source>
        <dbReference type="Proteomes" id="UP001515500"/>
    </source>
</evidence>
<evidence type="ECO:0000313" key="4">
    <source>
        <dbReference type="RefSeq" id="XP_039123503.1"/>
    </source>
</evidence>
<protein>
    <submittedName>
        <fullName evidence="4">Uncharacterized protein LOC120260129</fullName>
    </submittedName>
</protein>
<accession>A0AB40B8B4</accession>
<dbReference type="InterPro" id="IPR026960">
    <property type="entry name" value="RVT-Znf"/>
</dbReference>
<dbReference type="Pfam" id="PF13966">
    <property type="entry name" value="zf-RVT"/>
    <property type="match status" value="1"/>
</dbReference>
<dbReference type="AlphaFoldDB" id="A0AB40B8B4"/>